<accession>A0A9W8CAS1</accession>
<evidence type="ECO:0000313" key="1">
    <source>
        <dbReference type="EMBL" id="KAI7813325.1"/>
    </source>
</evidence>
<keyword evidence="2" id="KW-1185">Reference proteome</keyword>
<evidence type="ECO:0000313" key="2">
    <source>
        <dbReference type="Proteomes" id="UP001059041"/>
    </source>
</evidence>
<dbReference type="EMBL" id="JAFHDT010000002">
    <property type="protein sequence ID" value="KAI7813325.1"/>
    <property type="molecule type" value="Genomic_DNA"/>
</dbReference>
<gene>
    <name evidence="1" type="ORF">IRJ41_016643</name>
</gene>
<reference evidence="1" key="1">
    <citation type="submission" date="2021-02" db="EMBL/GenBank/DDBJ databases">
        <title>Comparative genomics reveals that relaxation of natural selection precedes convergent phenotypic evolution of cavefish.</title>
        <authorList>
            <person name="Peng Z."/>
        </authorList>
    </citation>
    <scope>NUCLEOTIDE SEQUENCE</scope>
    <source>
        <tissue evidence="1">Muscle</tissue>
    </source>
</reference>
<sequence length="107" mass="12169">MLKLMLNIKLAKHQNCSSDSESSVDGISPIVIEVTVNKTFIIRKKINSLINTRKYAFRHKKSRRLNLRYDAMVNCTSTNCVGREVSSPEAEFRPIKVVDPLCDTSVR</sequence>
<proteinExistence type="predicted"/>
<dbReference type="AlphaFoldDB" id="A0A9W8CAS1"/>
<name>A0A9W8CAS1_TRIRA</name>
<organism evidence="1 2">
    <name type="scientific">Triplophysa rosa</name>
    <name type="common">Cave loach</name>
    <dbReference type="NCBI Taxonomy" id="992332"/>
    <lineage>
        <taxon>Eukaryota</taxon>
        <taxon>Metazoa</taxon>
        <taxon>Chordata</taxon>
        <taxon>Craniata</taxon>
        <taxon>Vertebrata</taxon>
        <taxon>Euteleostomi</taxon>
        <taxon>Actinopterygii</taxon>
        <taxon>Neopterygii</taxon>
        <taxon>Teleostei</taxon>
        <taxon>Ostariophysi</taxon>
        <taxon>Cypriniformes</taxon>
        <taxon>Nemacheilidae</taxon>
        <taxon>Triplophysa</taxon>
    </lineage>
</organism>
<protein>
    <submittedName>
        <fullName evidence="1">Uncharacterized protein</fullName>
    </submittedName>
</protein>
<dbReference type="Proteomes" id="UP001059041">
    <property type="component" value="Linkage Group LG2"/>
</dbReference>
<comment type="caution">
    <text evidence="1">The sequence shown here is derived from an EMBL/GenBank/DDBJ whole genome shotgun (WGS) entry which is preliminary data.</text>
</comment>